<accession>A0A2J8NN31</accession>
<feature type="compositionally biased region" description="Polar residues" evidence="1">
    <location>
        <begin position="1"/>
        <end position="34"/>
    </location>
</feature>
<proteinExistence type="predicted"/>
<evidence type="ECO:0000313" key="3">
    <source>
        <dbReference type="Proteomes" id="UP000236370"/>
    </source>
</evidence>
<feature type="non-terminal residue" evidence="2">
    <location>
        <position position="1"/>
    </location>
</feature>
<comment type="caution">
    <text evidence="2">The sequence shown here is derived from an EMBL/GenBank/DDBJ whole genome shotgun (WGS) entry which is preliminary data.</text>
</comment>
<protein>
    <submittedName>
        <fullName evidence="2">ZFYVE16 isoform 10</fullName>
    </submittedName>
</protein>
<feature type="region of interest" description="Disordered" evidence="1">
    <location>
        <begin position="1"/>
        <end position="51"/>
    </location>
</feature>
<name>A0A2J8NN31_PANTR</name>
<gene>
    <name evidence="2" type="ORF">CK820_G0009340</name>
</gene>
<organism evidence="2 3">
    <name type="scientific">Pan troglodytes</name>
    <name type="common">Chimpanzee</name>
    <dbReference type="NCBI Taxonomy" id="9598"/>
    <lineage>
        <taxon>Eukaryota</taxon>
        <taxon>Metazoa</taxon>
        <taxon>Chordata</taxon>
        <taxon>Craniata</taxon>
        <taxon>Vertebrata</taxon>
        <taxon>Euteleostomi</taxon>
        <taxon>Mammalia</taxon>
        <taxon>Eutheria</taxon>
        <taxon>Euarchontoglires</taxon>
        <taxon>Primates</taxon>
        <taxon>Haplorrhini</taxon>
        <taxon>Catarrhini</taxon>
        <taxon>Hominidae</taxon>
        <taxon>Pan</taxon>
    </lineage>
</organism>
<sequence length="51" mass="5259">TGSNLKSNHSDECTTVQPPQENQTSSIPSPTTLPVSALKQPGVEVPAIGKS</sequence>
<evidence type="ECO:0000313" key="2">
    <source>
        <dbReference type="EMBL" id="PNI73170.1"/>
    </source>
</evidence>
<dbReference type="EMBL" id="NBAG03000226">
    <property type="protein sequence ID" value="PNI73170.1"/>
    <property type="molecule type" value="Genomic_DNA"/>
</dbReference>
<dbReference type="AlphaFoldDB" id="A0A2J8NN31"/>
<reference evidence="2 3" key="1">
    <citation type="submission" date="2017-12" db="EMBL/GenBank/DDBJ databases">
        <title>High-resolution comparative analysis of great ape genomes.</title>
        <authorList>
            <person name="Pollen A."/>
            <person name="Hastie A."/>
            <person name="Hormozdiari F."/>
            <person name="Dougherty M."/>
            <person name="Liu R."/>
            <person name="Chaisson M."/>
            <person name="Hoppe E."/>
            <person name="Hill C."/>
            <person name="Pang A."/>
            <person name="Hillier L."/>
            <person name="Baker C."/>
            <person name="Armstrong J."/>
            <person name="Shendure J."/>
            <person name="Paten B."/>
            <person name="Wilson R."/>
            <person name="Chao H."/>
            <person name="Schneider V."/>
            <person name="Ventura M."/>
            <person name="Kronenberg Z."/>
            <person name="Murali S."/>
            <person name="Gordon D."/>
            <person name="Cantsilieris S."/>
            <person name="Munson K."/>
            <person name="Nelson B."/>
            <person name="Raja A."/>
            <person name="Underwood J."/>
            <person name="Diekhans M."/>
            <person name="Fiddes I."/>
            <person name="Haussler D."/>
            <person name="Eichler E."/>
        </authorList>
    </citation>
    <scope>NUCLEOTIDE SEQUENCE [LARGE SCALE GENOMIC DNA]</scope>
    <source>
        <strain evidence="2">Yerkes chimp pedigree #C0471</strain>
    </source>
</reference>
<dbReference type="Proteomes" id="UP000236370">
    <property type="component" value="Unassembled WGS sequence"/>
</dbReference>
<evidence type="ECO:0000256" key="1">
    <source>
        <dbReference type="SAM" id="MobiDB-lite"/>
    </source>
</evidence>